<organism evidence="1 2">
    <name type="scientific">Dendrobium catenatum</name>
    <dbReference type="NCBI Taxonomy" id="906689"/>
    <lineage>
        <taxon>Eukaryota</taxon>
        <taxon>Viridiplantae</taxon>
        <taxon>Streptophyta</taxon>
        <taxon>Embryophyta</taxon>
        <taxon>Tracheophyta</taxon>
        <taxon>Spermatophyta</taxon>
        <taxon>Magnoliopsida</taxon>
        <taxon>Liliopsida</taxon>
        <taxon>Asparagales</taxon>
        <taxon>Orchidaceae</taxon>
        <taxon>Epidendroideae</taxon>
        <taxon>Malaxideae</taxon>
        <taxon>Dendrobiinae</taxon>
        <taxon>Dendrobium</taxon>
    </lineage>
</organism>
<protein>
    <submittedName>
        <fullName evidence="1">Uncharacterized protein</fullName>
    </submittedName>
</protein>
<dbReference type="Proteomes" id="UP000233837">
    <property type="component" value="Unassembled WGS sequence"/>
</dbReference>
<gene>
    <name evidence="1" type="ORF">MA16_Dca017743</name>
</gene>
<reference evidence="1 2" key="1">
    <citation type="journal article" date="2016" name="Sci. Rep.">
        <title>The Dendrobium catenatum Lindl. genome sequence provides insights into polysaccharide synthase, floral development and adaptive evolution.</title>
        <authorList>
            <person name="Zhang G.Q."/>
            <person name="Xu Q."/>
            <person name="Bian C."/>
            <person name="Tsai W.C."/>
            <person name="Yeh C.M."/>
            <person name="Liu K.W."/>
            <person name="Yoshida K."/>
            <person name="Zhang L.S."/>
            <person name="Chang S.B."/>
            <person name="Chen F."/>
            <person name="Shi Y."/>
            <person name="Su Y.Y."/>
            <person name="Zhang Y.Q."/>
            <person name="Chen L.J."/>
            <person name="Yin Y."/>
            <person name="Lin M."/>
            <person name="Huang H."/>
            <person name="Deng H."/>
            <person name="Wang Z.W."/>
            <person name="Zhu S.L."/>
            <person name="Zhao X."/>
            <person name="Deng C."/>
            <person name="Niu S.C."/>
            <person name="Huang J."/>
            <person name="Wang M."/>
            <person name="Liu G.H."/>
            <person name="Yang H.J."/>
            <person name="Xiao X.J."/>
            <person name="Hsiao Y.Y."/>
            <person name="Wu W.L."/>
            <person name="Chen Y.Y."/>
            <person name="Mitsuda N."/>
            <person name="Ohme-Takagi M."/>
            <person name="Luo Y.B."/>
            <person name="Van de Peer Y."/>
            <person name="Liu Z.J."/>
        </authorList>
    </citation>
    <scope>NUCLEOTIDE SEQUENCE [LARGE SCALE GENOMIC DNA]</scope>
    <source>
        <tissue evidence="1">The whole plant</tissue>
    </source>
</reference>
<keyword evidence="2" id="KW-1185">Reference proteome</keyword>
<dbReference type="EMBL" id="KZ502879">
    <property type="protein sequence ID" value="PKU71342.1"/>
    <property type="molecule type" value="Genomic_DNA"/>
</dbReference>
<name>A0A2I0W6Q2_9ASPA</name>
<dbReference type="AlphaFoldDB" id="A0A2I0W6Q2"/>
<reference evidence="1 2" key="2">
    <citation type="journal article" date="2017" name="Nature">
        <title>The Apostasia genome and the evolution of orchids.</title>
        <authorList>
            <person name="Zhang G.Q."/>
            <person name="Liu K.W."/>
            <person name="Li Z."/>
            <person name="Lohaus R."/>
            <person name="Hsiao Y.Y."/>
            <person name="Niu S.C."/>
            <person name="Wang J.Y."/>
            <person name="Lin Y.C."/>
            <person name="Xu Q."/>
            <person name="Chen L.J."/>
            <person name="Yoshida K."/>
            <person name="Fujiwara S."/>
            <person name="Wang Z.W."/>
            <person name="Zhang Y.Q."/>
            <person name="Mitsuda N."/>
            <person name="Wang M."/>
            <person name="Liu G.H."/>
            <person name="Pecoraro L."/>
            <person name="Huang H.X."/>
            <person name="Xiao X.J."/>
            <person name="Lin M."/>
            <person name="Wu X.Y."/>
            <person name="Wu W.L."/>
            <person name="Chen Y.Y."/>
            <person name="Chang S.B."/>
            <person name="Sakamoto S."/>
            <person name="Ohme-Takagi M."/>
            <person name="Yagi M."/>
            <person name="Zeng S.J."/>
            <person name="Shen C.Y."/>
            <person name="Yeh C.M."/>
            <person name="Luo Y.B."/>
            <person name="Tsai W.C."/>
            <person name="Van de Peer Y."/>
            <person name="Liu Z.J."/>
        </authorList>
    </citation>
    <scope>NUCLEOTIDE SEQUENCE [LARGE SCALE GENOMIC DNA]</scope>
    <source>
        <tissue evidence="1">The whole plant</tissue>
    </source>
</reference>
<sequence>MHGHGVNECFRFHPNLHKEKVSPKVLNGNDGHSVDVDNVAPNLMVEGMFLICRILWRIMLLK</sequence>
<evidence type="ECO:0000313" key="1">
    <source>
        <dbReference type="EMBL" id="PKU71342.1"/>
    </source>
</evidence>
<proteinExistence type="predicted"/>
<accession>A0A2I0W6Q2</accession>
<evidence type="ECO:0000313" key="2">
    <source>
        <dbReference type="Proteomes" id="UP000233837"/>
    </source>
</evidence>